<keyword evidence="11" id="KW-0282">Flagellum</keyword>
<dbReference type="InterPro" id="IPR031316">
    <property type="entry name" value="FlgM_C"/>
</dbReference>
<evidence type="ECO:0000256" key="1">
    <source>
        <dbReference type="ARBA" id="ARBA00005322"/>
    </source>
</evidence>
<feature type="compositionally biased region" description="Basic and acidic residues" evidence="9">
    <location>
        <begin position="60"/>
        <end position="69"/>
    </location>
</feature>
<dbReference type="NCBIfam" id="TIGR03824">
    <property type="entry name" value="FlgM_jcvi"/>
    <property type="match status" value="1"/>
</dbReference>
<dbReference type="GO" id="GO:0045892">
    <property type="term" value="P:negative regulation of DNA-templated transcription"/>
    <property type="evidence" value="ECO:0007669"/>
    <property type="project" value="InterPro"/>
</dbReference>
<dbReference type="Pfam" id="PF04316">
    <property type="entry name" value="FlgM"/>
    <property type="match status" value="1"/>
</dbReference>
<accession>A0A1I6Y0G0</accession>
<keyword evidence="4" id="KW-1005">Bacterial flagellum biogenesis</keyword>
<evidence type="ECO:0000256" key="5">
    <source>
        <dbReference type="ARBA" id="ARBA00023015"/>
    </source>
</evidence>
<evidence type="ECO:0000256" key="3">
    <source>
        <dbReference type="ARBA" id="ARBA00022491"/>
    </source>
</evidence>
<evidence type="ECO:0000256" key="2">
    <source>
        <dbReference type="ARBA" id="ARBA00017823"/>
    </source>
</evidence>
<proteinExistence type="inferred from homology"/>
<keyword evidence="11" id="KW-0969">Cilium</keyword>
<dbReference type="STRING" id="437900.GCA_001940335_00992"/>
<dbReference type="EMBL" id="LR215729">
    <property type="protein sequence ID" value="VEV95141.1"/>
    <property type="molecule type" value="Genomic_DNA"/>
</dbReference>
<evidence type="ECO:0000313" key="11">
    <source>
        <dbReference type="EMBL" id="VEV95141.1"/>
    </source>
</evidence>
<dbReference type="GO" id="GO:0044781">
    <property type="term" value="P:bacterial-type flagellum organization"/>
    <property type="evidence" value="ECO:0007669"/>
    <property type="project" value="UniProtKB-KW"/>
</dbReference>
<keyword evidence="3" id="KW-0678">Repressor</keyword>
<evidence type="ECO:0000256" key="8">
    <source>
        <dbReference type="ARBA" id="ARBA00030117"/>
    </source>
</evidence>
<feature type="domain" description="Anti-sigma-28 factor FlgM C-terminal" evidence="10">
    <location>
        <begin position="48"/>
        <end position="101"/>
    </location>
</feature>
<keyword evidence="11" id="KW-0966">Cell projection</keyword>
<evidence type="ECO:0000256" key="6">
    <source>
        <dbReference type="ARBA" id="ARBA00023163"/>
    </source>
</evidence>
<feature type="region of interest" description="Disordered" evidence="9">
    <location>
        <begin position="1"/>
        <end position="69"/>
    </location>
</feature>
<comment type="function">
    <text evidence="7">Responsible for the coupling of flagellin expression to flagellar assembly by preventing expression of the flagellin genes when a component of the middle class of proteins is defective. It negatively regulates flagellar genes by inhibiting the activity of FliA by directly binding to FliA.</text>
</comment>
<sequence length="106" mass="11105">MVIDLNRPINAPTPGNTGRTGAAKSGTDTIKDPATSAAETGKAAGGESVKLSSEAQHMQKATEDLKSTPVVDSERVAKLKQAIADGSYQIDNQRVASKLLNLESQR</sequence>
<dbReference type="InterPro" id="IPR035890">
    <property type="entry name" value="Anti-sigma-28_factor_FlgM_sf"/>
</dbReference>
<comment type="similarity">
    <text evidence="1">Belongs to the FlgM family.</text>
</comment>
<reference evidence="11" key="1">
    <citation type="submission" date="2019-02" db="EMBL/GenBank/DDBJ databases">
        <authorList>
            <consortium name="Genoscope - CEA"/>
            <person name="William W."/>
        </authorList>
    </citation>
    <scope>NUCLEOTIDE SEQUENCE [LARGE SCALE GENOMIC DNA]</scope>
    <source>
        <strain evidence="11">YSy11</strain>
    </source>
</reference>
<dbReference type="InterPro" id="IPR007412">
    <property type="entry name" value="FlgM"/>
</dbReference>
<name>A0A1I6Y0G0_9PSED</name>
<protein>
    <recommendedName>
        <fullName evidence="2">Negative regulator of flagellin synthesis</fullName>
    </recommendedName>
    <alternativeName>
        <fullName evidence="8">Anti-sigma-28 factor</fullName>
    </alternativeName>
</protein>
<organism evidence="11">
    <name type="scientific">Pseudomonas marincola</name>
    <dbReference type="NCBI Taxonomy" id="437900"/>
    <lineage>
        <taxon>Bacteria</taxon>
        <taxon>Pseudomonadati</taxon>
        <taxon>Pseudomonadota</taxon>
        <taxon>Gammaproteobacteria</taxon>
        <taxon>Pseudomonadales</taxon>
        <taxon>Pseudomonadaceae</taxon>
        <taxon>Pseudomonas</taxon>
    </lineage>
</organism>
<dbReference type="AlphaFoldDB" id="A0A1I6Y0G0"/>
<keyword evidence="6" id="KW-0804">Transcription</keyword>
<gene>
    <name evidence="11" type="ORF">PMYSY11_0094</name>
</gene>
<evidence type="ECO:0000256" key="7">
    <source>
        <dbReference type="ARBA" id="ARBA00024739"/>
    </source>
</evidence>
<dbReference type="RefSeq" id="WP_069899197.1">
    <property type="nucleotide sequence ID" value="NZ_FPBC01000001.1"/>
</dbReference>
<evidence type="ECO:0000256" key="4">
    <source>
        <dbReference type="ARBA" id="ARBA00022795"/>
    </source>
</evidence>
<evidence type="ECO:0000259" key="10">
    <source>
        <dbReference type="Pfam" id="PF04316"/>
    </source>
</evidence>
<keyword evidence="5" id="KW-0805">Transcription regulation</keyword>
<evidence type="ECO:0000256" key="9">
    <source>
        <dbReference type="SAM" id="MobiDB-lite"/>
    </source>
</evidence>
<dbReference type="SUPFAM" id="SSF101498">
    <property type="entry name" value="Anti-sigma factor FlgM"/>
    <property type="match status" value="1"/>
</dbReference>